<keyword evidence="7" id="KW-0238">DNA-binding</keyword>
<dbReference type="EMBL" id="JANCMU010000005">
    <property type="protein sequence ID" value="MDG4946605.1"/>
    <property type="molecule type" value="Genomic_DNA"/>
</dbReference>
<evidence type="ECO:0000256" key="4">
    <source>
        <dbReference type="ARBA" id="ARBA00022801"/>
    </source>
</evidence>
<dbReference type="GO" id="GO:0043138">
    <property type="term" value="F:3'-5' DNA helicase activity"/>
    <property type="evidence" value="ECO:0007669"/>
    <property type="project" value="UniProtKB-EC"/>
</dbReference>
<dbReference type="Proteomes" id="UP001152599">
    <property type="component" value="Unassembled WGS sequence"/>
</dbReference>
<dbReference type="Gene3D" id="3.40.50.300">
    <property type="entry name" value="P-loop containing nucleotide triphosphate hydrolases"/>
    <property type="match status" value="2"/>
</dbReference>
<keyword evidence="5 15" id="KW-0347">Helicase</keyword>
<dbReference type="InterPro" id="IPR027417">
    <property type="entry name" value="P-loop_NTPase"/>
</dbReference>
<dbReference type="CDD" id="cd17920">
    <property type="entry name" value="DEXHc_RecQ"/>
    <property type="match status" value="1"/>
</dbReference>
<keyword evidence="16" id="KW-1185">Reference proteome</keyword>
<dbReference type="Gene3D" id="1.10.10.10">
    <property type="entry name" value="Winged helix-like DNA-binding domain superfamily/Winged helix DNA-binding domain"/>
    <property type="match status" value="1"/>
</dbReference>
<dbReference type="GO" id="GO:0043590">
    <property type="term" value="C:bacterial nucleoid"/>
    <property type="evidence" value="ECO:0007669"/>
    <property type="project" value="TreeGrafter"/>
</dbReference>
<comment type="caution">
    <text evidence="15">The sequence shown here is derived from an EMBL/GenBank/DDBJ whole genome shotgun (WGS) entry which is preliminary data.</text>
</comment>
<dbReference type="RefSeq" id="WP_304420966.1">
    <property type="nucleotide sequence ID" value="NZ_JANCMU010000005.1"/>
</dbReference>
<evidence type="ECO:0000256" key="5">
    <source>
        <dbReference type="ARBA" id="ARBA00022806"/>
    </source>
</evidence>
<dbReference type="InterPro" id="IPR011545">
    <property type="entry name" value="DEAD/DEAH_box_helicase_dom"/>
</dbReference>
<protein>
    <recommendedName>
        <fullName evidence="11">ATP-dependent DNA helicase RecQ</fullName>
        <ecNumber evidence="10">5.6.2.4</ecNumber>
    </recommendedName>
    <alternativeName>
        <fullName evidence="12">DNA 3'-5' helicase RecQ</fullName>
    </alternativeName>
</protein>
<comment type="catalytic activity">
    <reaction evidence="9">
        <text>Couples ATP hydrolysis with the unwinding of duplex DNA by translocating in the 3'-5' direction.</text>
        <dbReference type="EC" id="5.6.2.4"/>
    </reaction>
</comment>
<dbReference type="PANTHER" id="PTHR13710:SF105">
    <property type="entry name" value="ATP-DEPENDENT DNA HELICASE Q1"/>
    <property type="match status" value="1"/>
</dbReference>
<evidence type="ECO:0000313" key="15">
    <source>
        <dbReference type="EMBL" id="MDG4946605.1"/>
    </source>
</evidence>
<dbReference type="GO" id="GO:0006281">
    <property type="term" value="P:DNA repair"/>
    <property type="evidence" value="ECO:0007669"/>
    <property type="project" value="TreeGrafter"/>
</dbReference>
<dbReference type="GO" id="GO:0046872">
    <property type="term" value="F:metal ion binding"/>
    <property type="evidence" value="ECO:0007669"/>
    <property type="project" value="UniProtKB-KW"/>
</dbReference>
<keyword evidence="3" id="KW-0547">Nucleotide-binding</keyword>
<evidence type="ECO:0000259" key="14">
    <source>
        <dbReference type="PROSITE" id="PS51194"/>
    </source>
</evidence>
<dbReference type="GO" id="GO:0006310">
    <property type="term" value="P:DNA recombination"/>
    <property type="evidence" value="ECO:0007669"/>
    <property type="project" value="InterPro"/>
</dbReference>
<dbReference type="PANTHER" id="PTHR13710">
    <property type="entry name" value="DNA HELICASE RECQ FAMILY MEMBER"/>
    <property type="match status" value="1"/>
</dbReference>
<feature type="domain" description="Helicase ATP-binding" evidence="13">
    <location>
        <begin position="26"/>
        <end position="194"/>
    </location>
</feature>
<evidence type="ECO:0000256" key="8">
    <source>
        <dbReference type="ARBA" id="ARBA00023235"/>
    </source>
</evidence>
<proteinExistence type="inferred from homology"/>
<dbReference type="GO" id="GO:0009378">
    <property type="term" value="F:four-way junction helicase activity"/>
    <property type="evidence" value="ECO:0007669"/>
    <property type="project" value="TreeGrafter"/>
</dbReference>
<dbReference type="InterPro" id="IPR032284">
    <property type="entry name" value="RecQ_Zn-bd"/>
</dbReference>
<evidence type="ECO:0000256" key="7">
    <source>
        <dbReference type="ARBA" id="ARBA00023125"/>
    </source>
</evidence>
<dbReference type="GO" id="GO:0005524">
    <property type="term" value="F:ATP binding"/>
    <property type="evidence" value="ECO:0007669"/>
    <property type="project" value="UniProtKB-KW"/>
</dbReference>
<dbReference type="InterPro" id="IPR036388">
    <property type="entry name" value="WH-like_DNA-bd_sf"/>
</dbReference>
<name>A0A9X4RW54_9FLAO</name>
<dbReference type="Pfam" id="PF00271">
    <property type="entry name" value="Helicase_C"/>
    <property type="match status" value="1"/>
</dbReference>
<accession>A0A9X4RW54</accession>
<dbReference type="GO" id="GO:0030894">
    <property type="term" value="C:replisome"/>
    <property type="evidence" value="ECO:0007669"/>
    <property type="project" value="TreeGrafter"/>
</dbReference>
<comment type="similarity">
    <text evidence="1">Belongs to the helicase family. RecQ subfamily.</text>
</comment>
<dbReference type="InterPro" id="IPR004589">
    <property type="entry name" value="DNA_helicase_ATP-dep_RecQ"/>
</dbReference>
<keyword evidence="4" id="KW-0378">Hydrolase</keyword>
<evidence type="ECO:0000256" key="2">
    <source>
        <dbReference type="ARBA" id="ARBA00022723"/>
    </source>
</evidence>
<reference evidence="15" key="1">
    <citation type="submission" date="2022-07" db="EMBL/GenBank/DDBJ databases">
        <title>Description and genome-wide analysis of Profundicola chukchiensis gen. nov., sp. nov., marine bacteria isolated from bottom sediments of the Chukchi Sea.</title>
        <authorList>
            <person name="Romanenko L."/>
            <person name="Otstavnykh N."/>
            <person name="Kurilenko V."/>
            <person name="Eremeev V."/>
            <person name="Velansky P."/>
            <person name="Mikhailov V."/>
            <person name="Isaeva M."/>
        </authorList>
    </citation>
    <scope>NUCLEOTIDE SEQUENCE</scope>
    <source>
        <strain evidence="15">KMM 9713</strain>
    </source>
</reference>
<dbReference type="SMART" id="SM00487">
    <property type="entry name" value="DEXDc"/>
    <property type="match status" value="1"/>
</dbReference>
<dbReference type="Pfam" id="PF16124">
    <property type="entry name" value="RecQ_Zn_bind"/>
    <property type="match status" value="1"/>
</dbReference>
<dbReference type="EC" id="5.6.2.4" evidence="10"/>
<evidence type="ECO:0000256" key="3">
    <source>
        <dbReference type="ARBA" id="ARBA00022741"/>
    </source>
</evidence>
<evidence type="ECO:0000256" key="9">
    <source>
        <dbReference type="ARBA" id="ARBA00034617"/>
    </source>
</evidence>
<evidence type="ECO:0000256" key="11">
    <source>
        <dbReference type="ARBA" id="ARBA00044535"/>
    </source>
</evidence>
<dbReference type="Pfam" id="PF00270">
    <property type="entry name" value="DEAD"/>
    <property type="match status" value="1"/>
</dbReference>
<evidence type="ECO:0000256" key="10">
    <source>
        <dbReference type="ARBA" id="ARBA00034808"/>
    </source>
</evidence>
<organism evidence="15 16">
    <name type="scientific">Profundicola chukchiensis</name>
    <dbReference type="NCBI Taxonomy" id="2961959"/>
    <lineage>
        <taxon>Bacteria</taxon>
        <taxon>Pseudomonadati</taxon>
        <taxon>Bacteroidota</taxon>
        <taxon>Flavobacteriia</taxon>
        <taxon>Flavobacteriales</taxon>
        <taxon>Weeksellaceae</taxon>
        <taxon>Profundicola</taxon>
    </lineage>
</organism>
<dbReference type="InterPro" id="IPR014001">
    <property type="entry name" value="Helicase_ATP-bd"/>
</dbReference>
<sequence length="623" mass="72034">MATHPQEILKKYWGYDNFIPPQDLIIQSILDGHDTFALLPTGGGKSITFQVPILLQEGLCLVVSPLIALMKDQIKNLKSKGIKAELISSEITKSDIEIILDNCRFGGVKLLYVSPERIQSQRFQAVLKTLKISYVAIDEAHCISEWGHDFRPSYLALKTIKELLPGKPILALTATATPYIENEIIRELHLENPNTYRRSLYRENLAYRIHESEDKYQDLIYLLNQFPGASIVFCRTRKDTYELATFLKNEGFDADFYHARLTTEDKNRKQREFIESSSKVLVSTNAFGMGIDKPNVRNVFHLDAPDGIESYIQEVGRGGRDGKKAQGILLVGKEDKKNAFKAFRSGLPKKNEFLFIINKLYNYFQVANHELSQGQKPFSERKFIERFELPKQKTKKILQFLVQQQMIDIKRSQQQSLIKILIRNVEIKDEDKPSERILSYLARNYGGIFLEPLAIDEYKIAQRLKLSSGFVKKTLKQLHEADKIFYRDAAIVKLSFLEPRDDNFIKIGLYKKFENLQRLKWQRLQAMYYFIEDDAICKSQLVLRYFGEKKTPKCGICNVCSPFASDRKLSDSEILDYLSSGNKTSAQVYERFAYVDKNILLNQLQNLLDEEKIKFKIPDIYSI</sequence>
<dbReference type="GO" id="GO:0005737">
    <property type="term" value="C:cytoplasm"/>
    <property type="evidence" value="ECO:0007669"/>
    <property type="project" value="TreeGrafter"/>
</dbReference>
<dbReference type="PROSITE" id="PS51194">
    <property type="entry name" value="HELICASE_CTER"/>
    <property type="match status" value="1"/>
</dbReference>
<evidence type="ECO:0000313" key="16">
    <source>
        <dbReference type="Proteomes" id="UP001152599"/>
    </source>
</evidence>
<dbReference type="SMART" id="SM00490">
    <property type="entry name" value="HELICc"/>
    <property type="match status" value="1"/>
</dbReference>
<evidence type="ECO:0000256" key="6">
    <source>
        <dbReference type="ARBA" id="ARBA00022840"/>
    </source>
</evidence>
<dbReference type="GO" id="GO:0016787">
    <property type="term" value="F:hydrolase activity"/>
    <property type="evidence" value="ECO:0007669"/>
    <property type="project" value="UniProtKB-KW"/>
</dbReference>
<evidence type="ECO:0000256" key="1">
    <source>
        <dbReference type="ARBA" id="ARBA00005446"/>
    </source>
</evidence>
<dbReference type="SUPFAM" id="SSF52540">
    <property type="entry name" value="P-loop containing nucleoside triphosphate hydrolases"/>
    <property type="match status" value="1"/>
</dbReference>
<evidence type="ECO:0000259" key="13">
    <source>
        <dbReference type="PROSITE" id="PS51192"/>
    </source>
</evidence>
<keyword evidence="2" id="KW-0479">Metal-binding</keyword>
<keyword evidence="6" id="KW-0067">ATP-binding</keyword>
<dbReference type="GO" id="GO:0003677">
    <property type="term" value="F:DNA binding"/>
    <property type="evidence" value="ECO:0007669"/>
    <property type="project" value="UniProtKB-KW"/>
</dbReference>
<dbReference type="PROSITE" id="PS51192">
    <property type="entry name" value="HELICASE_ATP_BIND_1"/>
    <property type="match status" value="1"/>
</dbReference>
<dbReference type="FunFam" id="3.40.50.300:FF:001389">
    <property type="entry name" value="ATP-dependent DNA helicase RecQ"/>
    <property type="match status" value="1"/>
</dbReference>
<dbReference type="InterPro" id="IPR001650">
    <property type="entry name" value="Helicase_C-like"/>
</dbReference>
<gene>
    <name evidence="15" type="ORF">NMK71_09275</name>
</gene>
<dbReference type="AlphaFoldDB" id="A0A9X4RW54"/>
<feature type="domain" description="Helicase C-terminal" evidence="14">
    <location>
        <begin position="215"/>
        <end position="384"/>
    </location>
</feature>
<dbReference type="NCBIfam" id="TIGR00614">
    <property type="entry name" value="recQ_fam"/>
    <property type="match status" value="1"/>
</dbReference>
<evidence type="ECO:0000256" key="12">
    <source>
        <dbReference type="ARBA" id="ARBA00044550"/>
    </source>
</evidence>
<keyword evidence="8" id="KW-0413">Isomerase</keyword>